<keyword evidence="3" id="KW-0106">Calcium</keyword>
<dbReference type="SUPFAM" id="SSF47874">
    <property type="entry name" value="Annexin"/>
    <property type="match status" value="1"/>
</dbReference>
<protein>
    <recommendedName>
        <fullName evidence="3">Annexin</fullName>
    </recommendedName>
</protein>
<comment type="similarity">
    <text evidence="3">Belongs to the annexin family.</text>
</comment>
<keyword evidence="2 3" id="KW-0041">Annexin</keyword>
<dbReference type="PANTHER" id="PTHR10502:SF191">
    <property type="entry name" value="ANNEXIN"/>
    <property type="match status" value="1"/>
</dbReference>
<dbReference type="InterPro" id="IPR001464">
    <property type="entry name" value="Annexin"/>
</dbReference>
<dbReference type="Pfam" id="PF00191">
    <property type="entry name" value="Annexin"/>
    <property type="match status" value="3"/>
</dbReference>
<evidence type="ECO:0000256" key="2">
    <source>
        <dbReference type="ARBA" id="ARBA00023216"/>
    </source>
</evidence>
<evidence type="ECO:0000313" key="5">
    <source>
        <dbReference type="Proteomes" id="UP001341840"/>
    </source>
</evidence>
<keyword evidence="3" id="KW-0111">Calcium/phospholipid-binding</keyword>
<dbReference type="InterPro" id="IPR018252">
    <property type="entry name" value="Annexin_repeat_CS"/>
</dbReference>
<dbReference type="PROSITE" id="PS00223">
    <property type="entry name" value="ANNEXIN_1"/>
    <property type="match status" value="1"/>
</dbReference>
<dbReference type="PROSITE" id="PS51897">
    <property type="entry name" value="ANNEXIN_2"/>
    <property type="match status" value="3"/>
</dbReference>
<dbReference type="PRINTS" id="PR00196">
    <property type="entry name" value="ANNEXIN"/>
</dbReference>
<evidence type="ECO:0000256" key="3">
    <source>
        <dbReference type="RuleBase" id="RU003540"/>
    </source>
</evidence>
<name>A0ABU6RA92_9FABA</name>
<proteinExistence type="inferred from homology"/>
<reference evidence="4 5" key="1">
    <citation type="journal article" date="2023" name="Plants (Basel)">
        <title>Bridging the Gap: Combining Genomics and Transcriptomics Approaches to Understand Stylosanthes scabra, an Orphan Legume from the Brazilian Caatinga.</title>
        <authorList>
            <person name="Ferreira-Neto J.R.C."/>
            <person name="da Silva M.D."/>
            <person name="Binneck E."/>
            <person name="de Melo N.F."/>
            <person name="da Silva R.H."/>
            <person name="de Melo A.L.T.M."/>
            <person name="Pandolfi V."/>
            <person name="Bustamante F.O."/>
            <person name="Brasileiro-Vidal A.C."/>
            <person name="Benko-Iseppon A.M."/>
        </authorList>
    </citation>
    <scope>NUCLEOTIDE SEQUENCE [LARGE SCALE GENOMIC DNA]</scope>
    <source>
        <tissue evidence="4">Leaves</tissue>
    </source>
</reference>
<dbReference type="Proteomes" id="UP001341840">
    <property type="component" value="Unassembled WGS sequence"/>
</dbReference>
<dbReference type="SMART" id="SM00335">
    <property type="entry name" value="ANX"/>
    <property type="match status" value="3"/>
</dbReference>
<keyword evidence="5" id="KW-1185">Reference proteome</keyword>
<gene>
    <name evidence="4" type="ORF">PIB30_025214</name>
</gene>
<dbReference type="PANTHER" id="PTHR10502">
    <property type="entry name" value="ANNEXIN"/>
    <property type="match status" value="1"/>
</dbReference>
<comment type="caution">
    <text evidence="4">The sequence shown here is derived from an EMBL/GenBank/DDBJ whole genome shotgun (WGS) entry which is preliminary data.</text>
</comment>
<accession>A0ABU6RA92</accession>
<evidence type="ECO:0000313" key="4">
    <source>
        <dbReference type="EMBL" id="MED6120891.1"/>
    </source>
</evidence>
<dbReference type="Gene3D" id="1.10.220.10">
    <property type="entry name" value="Annexin"/>
    <property type="match status" value="4"/>
</dbReference>
<dbReference type="InterPro" id="IPR018502">
    <property type="entry name" value="Annexin_repeat"/>
</dbReference>
<keyword evidence="1 3" id="KW-0677">Repeat</keyword>
<organism evidence="4 5">
    <name type="scientific">Stylosanthes scabra</name>
    <dbReference type="NCBI Taxonomy" id="79078"/>
    <lineage>
        <taxon>Eukaryota</taxon>
        <taxon>Viridiplantae</taxon>
        <taxon>Streptophyta</taxon>
        <taxon>Embryophyta</taxon>
        <taxon>Tracheophyta</taxon>
        <taxon>Spermatophyta</taxon>
        <taxon>Magnoliopsida</taxon>
        <taxon>eudicotyledons</taxon>
        <taxon>Gunneridae</taxon>
        <taxon>Pentapetalae</taxon>
        <taxon>rosids</taxon>
        <taxon>fabids</taxon>
        <taxon>Fabales</taxon>
        <taxon>Fabaceae</taxon>
        <taxon>Papilionoideae</taxon>
        <taxon>50 kb inversion clade</taxon>
        <taxon>dalbergioids sensu lato</taxon>
        <taxon>Dalbergieae</taxon>
        <taxon>Pterocarpus clade</taxon>
        <taxon>Stylosanthes</taxon>
    </lineage>
</organism>
<dbReference type="InterPro" id="IPR037104">
    <property type="entry name" value="Annexin_sf"/>
</dbReference>
<dbReference type="EMBL" id="JASCZI010030300">
    <property type="protein sequence ID" value="MED6120891.1"/>
    <property type="molecule type" value="Genomic_DNA"/>
</dbReference>
<evidence type="ECO:0000256" key="1">
    <source>
        <dbReference type="ARBA" id="ARBA00022737"/>
    </source>
</evidence>
<comment type="domain">
    <text evidence="3">A pair of annexin repeats may form one binding site for calcium and phospholipid.</text>
</comment>
<sequence length="281" mass="31600">MSTLTPLQTGFSARDDAAQLHKALKGLRSDTGKIVNILAHRDSEQREQIQQAYETSFSEPLSKRISSDLHGHIKRALKLWLHDALTRDAVIIKKALSGSPVVDYQAVTEVICSRTPSQIRRFKDAYLSTYHSNLEEDIDKQISGDHKKMLVAYISTQRYEGPELDEGLVQQDAQQLYKSPDKKVGTDEKTLIRIFSERSSTHLSAVSSAYKASFGNTLEKAVKQQASGFFLRSLLTILRCAINPSMYFAKILRKAMKGMGTGDTRLIRTLQAITRNFSYNL</sequence>